<reference evidence="6" key="1">
    <citation type="journal article" date="2017" name="Genome Biol.">
        <title>Comparative genomics reveals high biological diversity and specific adaptations in the industrially and medically important fungal genus Aspergillus.</title>
        <authorList>
            <person name="de Vries R.P."/>
            <person name="Riley R."/>
            <person name="Wiebenga A."/>
            <person name="Aguilar-Osorio G."/>
            <person name="Amillis S."/>
            <person name="Uchima C.A."/>
            <person name="Anderluh G."/>
            <person name="Asadollahi M."/>
            <person name="Askin M."/>
            <person name="Barry K."/>
            <person name="Battaglia E."/>
            <person name="Bayram O."/>
            <person name="Benocci T."/>
            <person name="Braus-Stromeyer S.A."/>
            <person name="Caldana C."/>
            <person name="Canovas D."/>
            <person name="Cerqueira G.C."/>
            <person name="Chen F."/>
            <person name="Chen W."/>
            <person name="Choi C."/>
            <person name="Clum A."/>
            <person name="Dos Santos R.A."/>
            <person name="Damasio A.R."/>
            <person name="Diallinas G."/>
            <person name="Emri T."/>
            <person name="Fekete E."/>
            <person name="Flipphi M."/>
            <person name="Freyberg S."/>
            <person name="Gallo A."/>
            <person name="Gournas C."/>
            <person name="Habgood R."/>
            <person name="Hainaut M."/>
            <person name="Harispe M.L."/>
            <person name="Henrissat B."/>
            <person name="Hilden K.S."/>
            <person name="Hope R."/>
            <person name="Hossain A."/>
            <person name="Karabika E."/>
            <person name="Karaffa L."/>
            <person name="Karanyi Z."/>
            <person name="Krasevec N."/>
            <person name="Kuo A."/>
            <person name="Kusch H."/>
            <person name="LaButti K."/>
            <person name="Lagendijk E.L."/>
            <person name="Lapidus A."/>
            <person name="Levasseur A."/>
            <person name="Lindquist E."/>
            <person name="Lipzen A."/>
            <person name="Logrieco A.F."/>
            <person name="MacCabe A."/>
            <person name="Maekelae M.R."/>
            <person name="Malavazi I."/>
            <person name="Melin P."/>
            <person name="Meyer V."/>
            <person name="Mielnichuk N."/>
            <person name="Miskei M."/>
            <person name="Molnar A.P."/>
            <person name="Mule G."/>
            <person name="Ngan C.Y."/>
            <person name="Orejas M."/>
            <person name="Orosz E."/>
            <person name="Ouedraogo J.P."/>
            <person name="Overkamp K.M."/>
            <person name="Park H.-S."/>
            <person name="Perrone G."/>
            <person name="Piumi F."/>
            <person name="Punt P.J."/>
            <person name="Ram A.F."/>
            <person name="Ramon A."/>
            <person name="Rauscher S."/>
            <person name="Record E."/>
            <person name="Riano-Pachon D.M."/>
            <person name="Robert V."/>
            <person name="Roehrig J."/>
            <person name="Ruller R."/>
            <person name="Salamov A."/>
            <person name="Salih N.S."/>
            <person name="Samson R.A."/>
            <person name="Sandor E."/>
            <person name="Sanguinetti M."/>
            <person name="Schuetze T."/>
            <person name="Sepcic K."/>
            <person name="Shelest E."/>
            <person name="Sherlock G."/>
            <person name="Sophianopoulou V."/>
            <person name="Squina F.M."/>
            <person name="Sun H."/>
            <person name="Susca A."/>
            <person name="Todd R.B."/>
            <person name="Tsang A."/>
            <person name="Unkles S.E."/>
            <person name="van de Wiele N."/>
            <person name="van Rossen-Uffink D."/>
            <person name="Oliveira J.V."/>
            <person name="Vesth T.C."/>
            <person name="Visser J."/>
            <person name="Yu J.-H."/>
            <person name="Zhou M."/>
            <person name="Andersen M.R."/>
            <person name="Archer D.B."/>
            <person name="Baker S.E."/>
            <person name="Benoit I."/>
            <person name="Brakhage A.A."/>
            <person name="Braus G.H."/>
            <person name="Fischer R."/>
            <person name="Frisvad J.C."/>
            <person name="Goldman G.H."/>
            <person name="Houbraken J."/>
            <person name="Oakley B."/>
            <person name="Pocsi I."/>
            <person name="Scazzocchio C."/>
            <person name="Seiboth B."/>
            <person name="vanKuyk P.A."/>
            <person name="Wortman J."/>
            <person name="Dyer P.S."/>
            <person name="Grigoriev I.V."/>
        </authorList>
    </citation>
    <scope>NUCLEOTIDE SEQUENCE [LARGE SCALE GENOMIC DNA]</scope>
    <source>
        <strain evidence="6">CBS 506.65</strain>
    </source>
</reference>
<evidence type="ECO:0000256" key="2">
    <source>
        <dbReference type="ARBA" id="ARBA00013807"/>
    </source>
</evidence>
<dbReference type="GO" id="GO:0000323">
    <property type="term" value="C:lytic vacuole"/>
    <property type="evidence" value="ECO:0007669"/>
    <property type="project" value="TreeGrafter"/>
</dbReference>
<keyword evidence="3" id="KW-0175">Coiled coil</keyword>
<evidence type="ECO:0000313" key="5">
    <source>
        <dbReference type="EMBL" id="OJJ46314.1"/>
    </source>
</evidence>
<evidence type="ECO:0000256" key="1">
    <source>
        <dbReference type="ARBA" id="ARBA00009574"/>
    </source>
</evidence>
<gene>
    <name evidence="5" type="ORF">ASPZODRAFT_152495</name>
</gene>
<accession>A0A1L9SGY0</accession>
<dbReference type="AlphaFoldDB" id="A0A1L9SGY0"/>
<comment type="similarity">
    <text evidence="1">Belongs to the ATG14 family.</text>
</comment>
<dbReference type="GeneID" id="34612325"/>
<dbReference type="EMBL" id="KV878343">
    <property type="protein sequence ID" value="OJJ46314.1"/>
    <property type="molecule type" value="Genomic_DNA"/>
</dbReference>
<protein>
    <recommendedName>
        <fullName evidence="2">Autophagy-related protein 14</fullName>
    </recommendedName>
</protein>
<dbReference type="VEuPathDB" id="FungiDB:ASPZODRAFT_152495"/>
<dbReference type="STRING" id="1073090.A0A1L9SGY0"/>
<evidence type="ECO:0000313" key="6">
    <source>
        <dbReference type="Proteomes" id="UP000184188"/>
    </source>
</evidence>
<feature type="region of interest" description="Disordered" evidence="4">
    <location>
        <begin position="467"/>
        <end position="540"/>
    </location>
</feature>
<name>A0A1L9SGY0_9EURO</name>
<dbReference type="Proteomes" id="UP000184188">
    <property type="component" value="Unassembled WGS sequence"/>
</dbReference>
<dbReference type="PANTHER" id="PTHR15157:SF13">
    <property type="entry name" value="AUTOPHAGY-RELATED PROTEIN 14"/>
    <property type="match status" value="1"/>
</dbReference>
<dbReference type="GO" id="GO:0005768">
    <property type="term" value="C:endosome"/>
    <property type="evidence" value="ECO:0007669"/>
    <property type="project" value="TreeGrafter"/>
</dbReference>
<dbReference type="GO" id="GO:0035493">
    <property type="term" value="P:SNARE complex assembly"/>
    <property type="evidence" value="ECO:0007669"/>
    <property type="project" value="TreeGrafter"/>
</dbReference>
<dbReference type="Pfam" id="PF10186">
    <property type="entry name" value="ATG14"/>
    <property type="match status" value="1"/>
</dbReference>
<organism evidence="5 6">
    <name type="scientific">Penicilliopsis zonata CBS 506.65</name>
    <dbReference type="NCBI Taxonomy" id="1073090"/>
    <lineage>
        <taxon>Eukaryota</taxon>
        <taxon>Fungi</taxon>
        <taxon>Dikarya</taxon>
        <taxon>Ascomycota</taxon>
        <taxon>Pezizomycotina</taxon>
        <taxon>Eurotiomycetes</taxon>
        <taxon>Eurotiomycetidae</taxon>
        <taxon>Eurotiales</taxon>
        <taxon>Aspergillaceae</taxon>
        <taxon>Penicilliopsis</taxon>
    </lineage>
</organism>
<sequence length="540" mass="60526">MSCYICSRPPSSQQPKLYCPTCARNRLYKRRIAYAELLLDKESLEKQISHTAAARTDVKDLPECRQRESLGDNPSNNWCLESINSSKARSSVQRAALLDQISELKDEIKNKRAYISGRKSELAQRQSDAESARYQLSGRESAIATGVRNNSKRTEHLWHALHNKTAEARIYLCREAARLYGLRQKVRRRNGEPKETYVIGGVPIFDLREINGKSSHWTLMKNSATPAQISTVFSNIAHLLVLVSHYLSLRLPAEIILPHRDHPTPTIFGLAGSYLPHESSSQPTLSSSQNLDSKSHKHRPRPLYIDKSLSKLAKEDTANYTLFLEGATLLAWNLSWLCRTQGLSLASDSWEDVCDIGKNMWQLLVAPPAPEAALARAVAGRDVQTRVSSTRESPKTTINRTKSFAMLGHYSHGTVHSFLGAHEGTEFIRTWKLPSPTRVIDKLKSTLLGELASAEWELLETKEWKDEISEPHQPPLPLQVSPESQPASDLERGSELPGSPASTREIRPEAKNRDPNRALGDNSTSRPKGVNGWTKLKSRQ</sequence>
<dbReference type="GO" id="GO:0032991">
    <property type="term" value="C:protein-containing complex"/>
    <property type="evidence" value="ECO:0007669"/>
    <property type="project" value="UniProtKB-ARBA"/>
</dbReference>
<proteinExistence type="inferred from homology"/>
<dbReference type="PANTHER" id="PTHR15157">
    <property type="entry name" value="UV RADIATION RESISTANCE-ASSOCIATED GENE PROTEIN"/>
    <property type="match status" value="1"/>
</dbReference>
<evidence type="ECO:0000256" key="4">
    <source>
        <dbReference type="SAM" id="MobiDB-lite"/>
    </source>
</evidence>
<dbReference type="OrthoDB" id="16772at2759"/>
<feature type="compositionally biased region" description="Low complexity" evidence="4">
    <location>
        <begin position="279"/>
        <end position="288"/>
    </location>
</feature>
<dbReference type="GO" id="GO:0000149">
    <property type="term" value="F:SNARE binding"/>
    <property type="evidence" value="ECO:0007669"/>
    <property type="project" value="TreeGrafter"/>
</dbReference>
<keyword evidence="6" id="KW-1185">Reference proteome</keyword>
<feature type="compositionally biased region" description="Basic and acidic residues" evidence="4">
    <location>
        <begin position="504"/>
        <end position="516"/>
    </location>
</feature>
<feature type="region of interest" description="Disordered" evidence="4">
    <location>
        <begin position="279"/>
        <end position="300"/>
    </location>
</feature>
<evidence type="ECO:0000256" key="3">
    <source>
        <dbReference type="ARBA" id="ARBA00023054"/>
    </source>
</evidence>
<dbReference type="RefSeq" id="XP_022580824.1">
    <property type="nucleotide sequence ID" value="XM_022725861.1"/>
</dbReference>
<dbReference type="InterPro" id="IPR018791">
    <property type="entry name" value="UV_resistance/autophagy_Atg14"/>
</dbReference>